<dbReference type="InterPro" id="IPR013642">
    <property type="entry name" value="CLCA_N"/>
</dbReference>
<sequence length="181" mass="20865">MTSASSYLYNATHHRAYFRYITILVPEHWAPSEEYEVAGQESIQHADIHIDANSWPHVKSYKNCGRVGLGMYIGKNLFTKTGFSPYGQRDRVIVHEWGHYRWGVFDEYPTGNDAQFYYSSDGRLKPVACSTAVEVRQSDIRRKDGTTDDECVTDKSKCYYYINYSDQTATGSIMFMQFITS</sequence>
<name>A0ABM0LYM7_SACKO</name>
<evidence type="ECO:0000313" key="2">
    <source>
        <dbReference type="Proteomes" id="UP000694865"/>
    </source>
</evidence>
<gene>
    <name evidence="3" type="primary">LOC102806934</name>
</gene>
<proteinExistence type="predicted"/>
<evidence type="ECO:0000313" key="3">
    <source>
        <dbReference type="RefSeq" id="XP_006812868.1"/>
    </source>
</evidence>
<evidence type="ECO:0000259" key="1">
    <source>
        <dbReference type="Pfam" id="PF08434"/>
    </source>
</evidence>
<dbReference type="Proteomes" id="UP000694865">
    <property type="component" value="Unplaced"/>
</dbReference>
<feature type="non-terminal residue" evidence="3">
    <location>
        <position position="181"/>
    </location>
</feature>
<reference evidence="3" key="1">
    <citation type="submission" date="2025-08" db="UniProtKB">
        <authorList>
            <consortium name="RefSeq"/>
        </authorList>
    </citation>
    <scope>IDENTIFICATION</scope>
    <source>
        <tissue evidence="3">Testes</tissue>
    </source>
</reference>
<dbReference type="RefSeq" id="XP_006812868.1">
    <property type="nucleotide sequence ID" value="XM_006812805.1"/>
</dbReference>
<protein>
    <submittedName>
        <fullName evidence="3">Calcium-activated chloride channel regulator 1-like</fullName>
    </submittedName>
</protein>
<feature type="domain" description="Calcium-activated chloride channel N-terminal" evidence="1">
    <location>
        <begin position="2"/>
        <end position="181"/>
    </location>
</feature>
<organism evidence="2 3">
    <name type="scientific">Saccoglossus kowalevskii</name>
    <name type="common">Acorn worm</name>
    <dbReference type="NCBI Taxonomy" id="10224"/>
    <lineage>
        <taxon>Eukaryota</taxon>
        <taxon>Metazoa</taxon>
        <taxon>Hemichordata</taxon>
        <taxon>Enteropneusta</taxon>
        <taxon>Harrimaniidae</taxon>
        <taxon>Saccoglossus</taxon>
    </lineage>
</organism>
<accession>A0ABM0LYM7</accession>
<keyword evidence="2" id="KW-1185">Reference proteome</keyword>
<dbReference type="Pfam" id="PF08434">
    <property type="entry name" value="CLCA"/>
    <property type="match status" value="1"/>
</dbReference>
<dbReference type="GeneID" id="102806934"/>